<dbReference type="EMBL" id="JAKXMK010000041">
    <property type="protein sequence ID" value="MCH6171288.1"/>
    <property type="molecule type" value="Genomic_DNA"/>
</dbReference>
<dbReference type="InterPro" id="IPR050902">
    <property type="entry name" value="ABC_Transporter_SBP"/>
</dbReference>
<comment type="similarity">
    <text evidence="1">Belongs to the bacterial solute-binding protein 8 family.</text>
</comment>
<dbReference type="Proteomes" id="UP001299970">
    <property type="component" value="Unassembled WGS sequence"/>
</dbReference>
<proteinExistence type="inferred from homology"/>
<feature type="domain" description="Fe/B12 periplasmic-binding" evidence="2">
    <location>
        <begin position="8"/>
        <end position="290"/>
    </location>
</feature>
<evidence type="ECO:0000313" key="3">
    <source>
        <dbReference type="EMBL" id="MCH6171288.1"/>
    </source>
</evidence>
<gene>
    <name evidence="3" type="ORF">MMF94_36805</name>
</gene>
<comment type="caution">
    <text evidence="3">The sequence shown here is derived from an EMBL/GenBank/DDBJ whole genome shotgun (WGS) entry which is preliminary data.</text>
</comment>
<sequence length="290" mass="29945">MFDSPPERVLAIGSEAPSLLVAAGVGDKVTHYAGSLAVPFDAATKTVVEGAEHVIEDSHALSFEAIINTGVDVAIGTDIGAGVDLDGLADRLAQAGVQLLTVSGYCAGIEGRTTAGLSGFDLIYRDVETYGRVFGTEQVAAGAVAGMRDRVAAATEQAGAQSERRAVPLYVRAEGPLGSYGGQSLVSEQMTLLGLDNVFGGVAKRYFEPTTEELVNGAPDLVFAIFLPTGSSALETDQDVVAELRSRPELAGIPSVADDAALLPLNYYYTSPGPLAIDGLELMAARLAGP</sequence>
<dbReference type="Gene3D" id="3.40.50.1980">
    <property type="entry name" value="Nitrogenase molybdenum iron protein domain"/>
    <property type="match status" value="2"/>
</dbReference>
<dbReference type="PANTHER" id="PTHR30535:SF34">
    <property type="entry name" value="MOLYBDATE-BINDING PROTEIN MOLA"/>
    <property type="match status" value="1"/>
</dbReference>
<reference evidence="3 4" key="1">
    <citation type="submission" date="2022-03" db="EMBL/GenBank/DDBJ databases">
        <title>Pseudonocardia alaer sp. nov., a novel actinomycete isolated from reed forest soil.</title>
        <authorList>
            <person name="Wang L."/>
        </authorList>
    </citation>
    <scope>NUCLEOTIDE SEQUENCE [LARGE SCALE GENOMIC DNA]</scope>
    <source>
        <strain evidence="3 4">Y-16303</strain>
    </source>
</reference>
<protein>
    <submittedName>
        <fullName evidence="3">ABC transporter substrate-binding protein</fullName>
    </submittedName>
</protein>
<dbReference type="SUPFAM" id="SSF53807">
    <property type="entry name" value="Helical backbone' metal receptor"/>
    <property type="match status" value="1"/>
</dbReference>
<dbReference type="PROSITE" id="PS50983">
    <property type="entry name" value="FE_B12_PBP"/>
    <property type="match status" value="1"/>
</dbReference>
<name>A0ABS9TRV0_9PSEU</name>
<evidence type="ECO:0000256" key="1">
    <source>
        <dbReference type="ARBA" id="ARBA00008814"/>
    </source>
</evidence>
<dbReference type="InterPro" id="IPR002491">
    <property type="entry name" value="ABC_transptr_periplasmic_BD"/>
</dbReference>
<dbReference type="RefSeq" id="WP_241042094.1">
    <property type="nucleotide sequence ID" value="NZ_BAAAJF010000010.1"/>
</dbReference>
<evidence type="ECO:0000259" key="2">
    <source>
        <dbReference type="PROSITE" id="PS50983"/>
    </source>
</evidence>
<keyword evidence="4" id="KW-1185">Reference proteome</keyword>
<evidence type="ECO:0000313" key="4">
    <source>
        <dbReference type="Proteomes" id="UP001299970"/>
    </source>
</evidence>
<organism evidence="3 4">
    <name type="scientific">Pseudonocardia alaniniphila</name>
    <dbReference type="NCBI Taxonomy" id="75291"/>
    <lineage>
        <taxon>Bacteria</taxon>
        <taxon>Bacillati</taxon>
        <taxon>Actinomycetota</taxon>
        <taxon>Actinomycetes</taxon>
        <taxon>Pseudonocardiales</taxon>
        <taxon>Pseudonocardiaceae</taxon>
        <taxon>Pseudonocardia</taxon>
    </lineage>
</organism>
<accession>A0ABS9TRV0</accession>
<dbReference type="Pfam" id="PF01497">
    <property type="entry name" value="Peripla_BP_2"/>
    <property type="match status" value="1"/>
</dbReference>
<dbReference type="PANTHER" id="PTHR30535">
    <property type="entry name" value="VITAMIN B12-BINDING PROTEIN"/>
    <property type="match status" value="1"/>
</dbReference>